<dbReference type="AlphaFoldDB" id="A0A1M7ZFL5"/>
<evidence type="ECO:0000313" key="2">
    <source>
        <dbReference type="Proteomes" id="UP000184609"/>
    </source>
</evidence>
<keyword evidence="2" id="KW-1185">Reference proteome</keyword>
<name>A0A1M7ZFL5_9BACT</name>
<gene>
    <name evidence="1" type="ORF">SAMN04488108_2837</name>
</gene>
<dbReference type="EMBL" id="FRXN01000004">
    <property type="protein sequence ID" value="SHO63664.1"/>
    <property type="molecule type" value="Genomic_DNA"/>
</dbReference>
<evidence type="ECO:0000313" key="1">
    <source>
        <dbReference type="EMBL" id="SHO63664.1"/>
    </source>
</evidence>
<protein>
    <submittedName>
        <fullName evidence="1">Uncharacterized protein</fullName>
    </submittedName>
</protein>
<dbReference type="STRING" id="1073327.SAMN04488108_2837"/>
<accession>A0A1M7ZFL5</accession>
<dbReference type="Proteomes" id="UP000184609">
    <property type="component" value="Unassembled WGS sequence"/>
</dbReference>
<sequence length="39" mass="4909">MDLRIIMVILKCIFNGLKFIFENRDRWENSYLKSYYLYV</sequence>
<organism evidence="1 2">
    <name type="scientific">Algoriphagus zhangzhouensis</name>
    <dbReference type="NCBI Taxonomy" id="1073327"/>
    <lineage>
        <taxon>Bacteria</taxon>
        <taxon>Pseudomonadati</taxon>
        <taxon>Bacteroidota</taxon>
        <taxon>Cytophagia</taxon>
        <taxon>Cytophagales</taxon>
        <taxon>Cyclobacteriaceae</taxon>
        <taxon>Algoriphagus</taxon>
    </lineage>
</organism>
<reference evidence="2" key="1">
    <citation type="submission" date="2016-12" db="EMBL/GenBank/DDBJ databases">
        <authorList>
            <person name="Varghese N."/>
            <person name="Submissions S."/>
        </authorList>
    </citation>
    <scope>NUCLEOTIDE SEQUENCE [LARGE SCALE GENOMIC DNA]</scope>
    <source>
        <strain evidence="2">DSM 25035</strain>
    </source>
</reference>
<proteinExistence type="predicted"/>